<organism evidence="1 2">
    <name type="scientific">Dreissena polymorpha</name>
    <name type="common">Zebra mussel</name>
    <name type="synonym">Mytilus polymorpha</name>
    <dbReference type="NCBI Taxonomy" id="45954"/>
    <lineage>
        <taxon>Eukaryota</taxon>
        <taxon>Metazoa</taxon>
        <taxon>Spiralia</taxon>
        <taxon>Lophotrochozoa</taxon>
        <taxon>Mollusca</taxon>
        <taxon>Bivalvia</taxon>
        <taxon>Autobranchia</taxon>
        <taxon>Heteroconchia</taxon>
        <taxon>Euheterodonta</taxon>
        <taxon>Imparidentia</taxon>
        <taxon>Neoheterodontei</taxon>
        <taxon>Myida</taxon>
        <taxon>Dreissenoidea</taxon>
        <taxon>Dreissenidae</taxon>
        <taxon>Dreissena</taxon>
    </lineage>
</organism>
<reference evidence="1" key="1">
    <citation type="journal article" date="2019" name="bioRxiv">
        <title>The Genome of the Zebra Mussel, Dreissena polymorpha: A Resource for Invasive Species Research.</title>
        <authorList>
            <person name="McCartney M.A."/>
            <person name="Auch B."/>
            <person name="Kono T."/>
            <person name="Mallez S."/>
            <person name="Zhang Y."/>
            <person name="Obille A."/>
            <person name="Becker A."/>
            <person name="Abrahante J.E."/>
            <person name="Garbe J."/>
            <person name="Badalamenti J.P."/>
            <person name="Herman A."/>
            <person name="Mangelson H."/>
            <person name="Liachko I."/>
            <person name="Sullivan S."/>
            <person name="Sone E.D."/>
            <person name="Koren S."/>
            <person name="Silverstein K.A.T."/>
            <person name="Beckman K.B."/>
            <person name="Gohl D.M."/>
        </authorList>
    </citation>
    <scope>NUCLEOTIDE SEQUENCE</scope>
    <source>
        <strain evidence="1">Duluth1</strain>
        <tissue evidence="1">Whole animal</tissue>
    </source>
</reference>
<dbReference type="AlphaFoldDB" id="A0A9D4N3X1"/>
<comment type="caution">
    <text evidence="1">The sequence shown here is derived from an EMBL/GenBank/DDBJ whole genome shotgun (WGS) entry which is preliminary data.</text>
</comment>
<accession>A0A9D4N3X1</accession>
<proteinExistence type="predicted"/>
<protein>
    <submittedName>
        <fullName evidence="1">Uncharacterized protein</fullName>
    </submittedName>
</protein>
<gene>
    <name evidence="1" type="ORF">DPMN_010852</name>
</gene>
<sequence length="98" mass="10643">MIKAKHVKRGHLEVCNVLAVCGNLYVKEQSELYRTDDTSVVRAGIAILRGIVTVICCSHSRISSFTSCVNVGVAVINQGHNQTRGPTYPEALTIATKM</sequence>
<reference evidence="1" key="2">
    <citation type="submission" date="2020-11" db="EMBL/GenBank/DDBJ databases">
        <authorList>
            <person name="McCartney M.A."/>
            <person name="Auch B."/>
            <person name="Kono T."/>
            <person name="Mallez S."/>
            <person name="Becker A."/>
            <person name="Gohl D.M."/>
            <person name="Silverstein K.A.T."/>
            <person name="Koren S."/>
            <person name="Bechman K.B."/>
            <person name="Herman A."/>
            <person name="Abrahante J.E."/>
            <person name="Garbe J."/>
        </authorList>
    </citation>
    <scope>NUCLEOTIDE SEQUENCE</scope>
    <source>
        <strain evidence="1">Duluth1</strain>
        <tissue evidence="1">Whole animal</tissue>
    </source>
</reference>
<dbReference type="Proteomes" id="UP000828390">
    <property type="component" value="Unassembled WGS sequence"/>
</dbReference>
<evidence type="ECO:0000313" key="1">
    <source>
        <dbReference type="EMBL" id="KAH3886839.1"/>
    </source>
</evidence>
<name>A0A9D4N3X1_DREPO</name>
<keyword evidence="2" id="KW-1185">Reference proteome</keyword>
<evidence type="ECO:0000313" key="2">
    <source>
        <dbReference type="Proteomes" id="UP000828390"/>
    </source>
</evidence>
<dbReference type="EMBL" id="JAIWYP010000001">
    <property type="protein sequence ID" value="KAH3886839.1"/>
    <property type="molecule type" value="Genomic_DNA"/>
</dbReference>